<name>A0A1W1I3X4_9BACT</name>
<dbReference type="STRING" id="1325564.NSJP_1503"/>
<dbReference type="KEGG" id="nja:NSJP_1503"/>
<evidence type="ECO:0000313" key="2">
    <source>
        <dbReference type="Proteomes" id="UP000192042"/>
    </source>
</evidence>
<keyword evidence="2" id="KW-1185">Reference proteome</keyword>
<sequence length="30" mass="3374">MSVKVSVSISSPRSLLTQWTLTLPAIDMRR</sequence>
<dbReference type="EMBL" id="LT828648">
    <property type="protein sequence ID" value="SLM47675.1"/>
    <property type="molecule type" value="Genomic_DNA"/>
</dbReference>
<evidence type="ECO:0000313" key="1">
    <source>
        <dbReference type="EMBL" id="SLM47675.1"/>
    </source>
</evidence>
<dbReference type="Proteomes" id="UP000192042">
    <property type="component" value="Chromosome I"/>
</dbReference>
<accession>A0A1W1I3X4</accession>
<dbReference type="AlphaFoldDB" id="A0A1W1I3X4"/>
<proteinExistence type="predicted"/>
<reference evidence="1 2" key="1">
    <citation type="submission" date="2017-03" db="EMBL/GenBank/DDBJ databases">
        <authorList>
            <person name="Afonso C.L."/>
            <person name="Miller P.J."/>
            <person name="Scott M.A."/>
            <person name="Spackman E."/>
            <person name="Goraichik I."/>
            <person name="Dimitrov K.M."/>
            <person name="Suarez D.L."/>
            <person name="Swayne D.E."/>
        </authorList>
    </citation>
    <scope>NUCLEOTIDE SEQUENCE [LARGE SCALE GENOMIC DNA]</scope>
    <source>
        <strain evidence="1">Genome sequencing of Nitrospira japonica strain NJ11</strain>
    </source>
</reference>
<gene>
    <name evidence="1" type="ORF">NSJP_1503</name>
</gene>
<organism evidence="1 2">
    <name type="scientific">Nitrospira japonica</name>
    <dbReference type="NCBI Taxonomy" id="1325564"/>
    <lineage>
        <taxon>Bacteria</taxon>
        <taxon>Pseudomonadati</taxon>
        <taxon>Nitrospirota</taxon>
        <taxon>Nitrospiria</taxon>
        <taxon>Nitrospirales</taxon>
        <taxon>Nitrospiraceae</taxon>
        <taxon>Nitrospira</taxon>
    </lineage>
</organism>
<protein>
    <submittedName>
        <fullName evidence="1">Uncharacterized protein</fullName>
    </submittedName>
</protein>